<feature type="region of interest" description="Disordered" evidence="2">
    <location>
        <begin position="686"/>
        <end position="710"/>
    </location>
</feature>
<dbReference type="SMART" id="SM00028">
    <property type="entry name" value="TPR"/>
    <property type="match status" value="9"/>
</dbReference>
<dbReference type="GO" id="GO:0006397">
    <property type="term" value="P:mRNA processing"/>
    <property type="evidence" value="ECO:0007669"/>
    <property type="project" value="InterPro"/>
</dbReference>
<organism evidence="6 7">
    <name type="scientific">Arabidopsis arenosa</name>
    <name type="common">Sand rock-cress</name>
    <name type="synonym">Cardaminopsis arenosa</name>
    <dbReference type="NCBI Taxonomy" id="38785"/>
    <lineage>
        <taxon>Eukaryota</taxon>
        <taxon>Viridiplantae</taxon>
        <taxon>Streptophyta</taxon>
        <taxon>Embryophyta</taxon>
        <taxon>Tracheophyta</taxon>
        <taxon>Spermatophyta</taxon>
        <taxon>Magnoliopsida</taxon>
        <taxon>eudicotyledons</taxon>
        <taxon>Gunneridae</taxon>
        <taxon>Pentapetalae</taxon>
        <taxon>rosids</taxon>
        <taxon>malvids</taxon>
        <taxon>Brassicales</taxon>
        <taxon>Brassicaceae</taxon>
        <taxon>Camelineae</taxon>
        <taxon>Arabidopsis</taxon>
    </lineage>
</organism>
<dbReference type="GO" id="GO:0003727">
    <property type="term" value="F:single-stranded RNA binding"/>
    <property type="evidence" value="ECO:0007669"/>
    <property type="project" value="TreeGrafter"/>
</dbReference>
<dbReference type="InterPro" id="IPR011990">
    <property type="entry name" value="TPR-like_helical_dom_sf"/>
</dbReference>
<dbReference type="EMBL" id="LR999453">
    <property type="protein sequence ID" value="CAE5967569.1"/>
    <property type="molecule type" value="Genomic_DNA"/>
</dbReference>
<feature type="compositionally biased region" description="Basic and acidic residues" evidence="2">
    <location>
        <begin position="105"/>
        <end position="121"/>
    </location>
</feature>
<dbReference type="InterPro" id="IPR019734">
    <property type="entry name" value="TPR_rpt"/>
</dbReference>
<evidence type="ECO:0000256" key="1">
    <source>
        <dbReference type="PROSITE-ProRule" id="PRU00339"/>
    </source>
</evidence>
<dbReference type="GO" id="GO:0003729">
    <property type="term" value="F:mRNA binding"/>
    <property type="evidence" value="ECO:0007669"/>
    <property type="project" value="InterPro"/>
</dbReference>
<proteinExistence type="predicted"/>
<dbReference type="GO" id="GO:0006417">
    <property type="term" value="P:regulation of translation"/>
    <property type="evidence" value="ECO:0007669"/>
    <property type="project" value="TreeGrafter"/>
</dbReference>
<gene>
    <name evidence="6" type="ORF">AARE701A_LOCUS7409</name>
</gene>
<dbReference type="SUPFAM" id="SSF48452">
    <property type="entry name" value="TPR-like"/>
    <property type="match status" value="2"/>
</dbReference>
<dbReference type="GO" id="GO:0009507">
    <property type="term" value="C:chloroplast"/>
    <property type="evidence" value="ECO:0007669"/>
    <property type="project" value="TreeGrafter"/>
</dbReference>
<evidence type="ECO:0000259" key="3">
    <source>
        <dbReference type="Pfam" id="PF17244"/>
    </source>
</evidence>
<feature type="domain" description="Cell division control protein 24 OB" evidence="5">
    <location>
        <begin position="674"/>
        <end position="807"/>
    </location>
</feature>
<dbReference type="InterPro" id="IPR035200">
    <property type="entry name" value="Cdc24_OB2"/>
</dbReference>
<dbReference type="InterPro" id="IPR035201">
    <property type="entry name" value="Cdc24_OB1"/>
</dbReference>
<evidence type="ECO:0000313" key="7">
    <source>
        <dbReference type="Proteomes" id="UP000682877"/>
    </source>
</evidence>
<evidence type="ECO:0000259" key="4">
    <source>
        <dbReference type="Pfam" id="PF17245"/>
    </source>
</evidence>
<evidence type="ECO:0000259" key="5">
    <source>
        <dbReference type="Pfam" id="PF17246"/>
    </source>
</evidence>
<dbReference type="PANTHER" id="PTHR44917:SF1">
    <property type="entry name" value="PROTEIN HIGH CHLOROPHYLL FLUORESCENT 107"/>
    <property type="match status" value="1"/>
</dbReference>
<dbReference type="FunFam" id="1.25.40.10:FF:001264">
    <property type="entry name" value="High chlorophyll fluorescent 107"/>
    <property type="match status" value="1"/>
</dbReference>
<dbReference type="InterPro" id="IPR044624">
    <property type="entry name" value="Mbb1-like"/>
</dbReference>
<dbReference type="Pfam" id="PF17244">
    <property type="entry name" value="CDC24_OB3"/>
    <property type="match status" value="1"/>
</dbReference>
<accession>A0A8S1ZVG1</accession>
<reference evidence="6" key="1">
    <citation type="submission" date="2021-01" db="EMBL/GenBank/DDBJ databases">
        <authorList>
            <person name="Bezrukov I."/>
        </authorList>
    </citation>
    <scope>NUCLEOTIDE SEQUENCE</scope>
</reference>
<feature type="region of interest" description="Disordered" evidence="2">
    <location>
        <begin position="80"/>
        <end position="123"/>
    </location>
</feature>
<sequence>MHFFFVPTSSSSSPSPANTSSFSLLFLAPSQIPENLCKLPAKVHIGTHGISGQSFLTHPTFSSKNTTLYAVVDRSSSGVFSSQNESANGEGGESNTEGVLVVRRPSLENSDKESSEEEGKKYPARIDAGLSNIAKKMPIFEPERSESSSSTSAAAAARAQERPLAVNLDLSLYKAKVLARNFRYKDAEKILEKCIAYWPEDGRPYVALGKILSKQSKLAEARIVYEKGCQSTQGENAYIWQCWAVLENRLGNVRRARELFDAATVADKKHVAAWHGWANLEIKQGNISKARNLLAKGLKFCGRNEYIYQTLALLEAKAARYEQARYLFKQATICNSKSCASWLAWAQLEIQQERYPAARKLFEKAVQASPKNRFAWHVWGVFEAGVGNVERGRKLLKIGHALNPRDPVLLQSLGLLEYKHSSANLARALLRRASEVDPRHQPVWIAWGWMEWKEGNTTTARELYQTALSIDANTESAARCLQAWGVLEQRAGNLSAARRLFRSSLNINSQSYVTWMTWAQLEEDQGDSERAEEIRNLYFQQRTEVVDDASWVTGFLDIIDPALDTVKRLLNFGQNNDNNRLTTTLRNMNGTKDSQSNQQPESSVGREDIETGSGFNLDAFLREKLSLDPTKLDVNLDSKKLDRFTRGRINAPMGDSNGASLIEIDDQEEVEDPFLAFIDYARTIISPEEDEDEKDESKRDPSEAMTEASGPGWGWVASRILKTCTAYSSGVTAAILLSDLSQAWHEQNKPGMSKKKPELIDQLKKGHRRRRLANTVTIDSIYEKNFLSMNSVLEAVIINADVLPGTNIFMLTLGDFWSSNTIDLYLHRRYYELVETPNGILRKGREVLITGCYLRTAREGFGTPRLLPTEYLVVLLDEDQDDDAILIAAQFCSDTFSSVSLDAFNDGTSYSLYARIESIGPLESELTFSTAHRRQISLVDGDGDRLKFILWGEQVIVANLLSVGSVLGLERPYISSLEESAMEGKDEFCLEYGSATHLYLVPSTLQEERVCVALSQHQCQGSKLLGSVGVSQVTLPRDADGSIDFSNYPFRTIITDIRDKTTGISLYGVVTDISCDPNATGVVFSLKIEDTTGAIWAKLHFTNYWSVGRLGLGHVVYVSGLSCKITKENYLEVLWHEKDEKATFVNLSCLPAFLTSSCIHKISTLSQISKQRKPAINICRIKLDEIDQCRNINTRLAHSLCGHFIDEESSSSSSSSSSSLYCSFCRVSCNNNTGSEVVRTFHITITLADEETRLYAWCTGQSAAAILQISPDEFCDLPEDDRLMYPSSLENEWFLVTLANSGSRNSGSGHETEATCWEITRALKI</sequence>
<keyword evidence="7" id="KW-1185">Reference proteome</keyword>
<dbReference type="SMART" id="SM00386">
    <property type="entry name" value="HAT"/>
    <property type="match status" value="9"/>
</dbReference>
<feature type="repeat" description="TPR" evidence="1">
    <location>
        <begin position="339"/>
        <end position="372"/>
    </location>
</feature>
<dbReference type="Pfam" id="PF17246">
    <property type="entry name" value="CDC24_OB1"/>
    <property type="match status" value="1"/>
</dbReference>
<evidence type="ECO:0000256" key="2">
    <source>
        <dbReference type="SAM" id="MobiDB-lite"/>
    </source>
</evidence>
<dbReference type="Gene3D" id="1.25.40.10">
    <property type="entry name" value="Tetratricopeptide repeat domain"/>
    <property type="match status" value="2"/>
</dbReference>
<name>A0A8S1ZVG1_ARAAE</name>
<keyword evidence="1" id="KW-0802">TPR repeat</keyword>
<dbReference type="Pfam" id="PF17245">
    <property type="entry name" value="CDC24_OB2"/>
    <property type="match status" value="1"/>
</dbReference>
<dbReference type="InterPro" id="IPR003107">
    <property type="entry name" value="HAT"/>
</dbReference>
<feature type="domain" description="Cell division control protein 24 OB" evidence="3">
    <location>
        <begin position="1056"/>
        <end position="1289"/>
    </location>
</feature>
<feature type="compositionally biased region" description="Polar residues" evidence="2">
    <location>
        <begin position="592"/>
        <end position="602"/>
    </location>
</feature>
<feature type="domain" description="Cell division control protein 24 OB" evidence="4">
    <location>
        <begin position="812"/>
        <end position="941"/>
    </location>
</feature>
<dbReference type="PANTHER" id="PTHR44917">
    <property type="entry name" value="PROTEIN HIGH CHLOROPHYLL FLUORESCENT 107"/>
    <property type="match status" value="1"/>
</dbReference>
<dbReference type="Pfam" id="PF13428">
    <property type="entry name" value="TPR_14"/>
    <property type="match status" value="1"/>
</dbReference>
<dbReference type="InterPro" id="IPR035203">
    <property type="entry name" value="Cdc24_OB3"/>
</dbReference>
<feature type="compositionally biased region" description="Polar residues" evidence="2">
    <location>
        <begin position="80"/>
        <end position="97"/>
    </location>
</feature>
<dbReference type="PROSITE" id="PS50005">
    <property type="entry name" value="TPR"/>
    <property type="match status" value="1"/>
</dbReference>
<protein>
    <submittedName>
        <fullName evidence="6">Uncharacterized protein</fullName>
    </submittedName>
</protein>
<evidence type="ECO:0000313" key="6">
    <source>
        <dbReference type="EMBL" id="CAE5967569.1"/>
    </source>
</evidence>
<feature type="region of interest" description="Disordered" evidence="2">
    <location>
        <begin position="585"/>
        <end position="610"/>
    </location>
</feature>
<dbReference type="Proteomes" id="UP000682877">
    <property type="component" value="Chromosome 3"/>
</dbReference>